<dbReference type="InterPro" id="IPR052032">
    <property type="entry name" value="ATP-dep_AA_Ligase"/>
</dbReference>
<protein>
    <submittedName>
        <fullName evidence="7">Biotin carboxylase</fullName>
    </submittedName>
</protein>
<dbReference type="Gene3D" id="3.30.470.20">
    <property type="entry name" value="ATP-grasp fold, B domain"/>
    <property type="match status" value="2"/>
</dbReference>
<evidence type="ECO:0000313" key="8">
    <source>
        <dbReference type="Proteomes" id="UP000587527"/>
    </source>
</evidence>
<dbReference type="Gene3D" id="3.40.50.20">
    <property type="match status" value="2"/>
</dbReference>
<dbReference type="GO" id="GO:0046872">
    <property type="term" value="F:metal ion binding"/>
    <property type="evidence" value="ECO:0007669"/>
    <property type="project" value="InterPro"/>
</dbReference>
<dbReference type="InterPro" id="IPR041472">
    <property type="entry name" value="BL00235/CARNS1_N"/>
</dbReference>
<comment type="caution">
    <text evidence="7">The sequence shown here is derived from an EMBL/GenBank/DDBJ whole genome shotgun (WGS) entry which is preliminary data.</text>
</comment>
<evidence type="ECO:0000256" key="2">
    <source>
        <dbReference type="ARBA" id="ARBA00022741"/>
    </source>
</evidence>
<dbReference type="PANTHER" id="PTHR43585:SF2">
    <property type="entry name" value="ATP-GRASP ENZYME FSQD"/>
    <property type="match status" value="1"/>
</dbReference>
<dbReference type="PROSITE" id="PS50979">
    <property type="entry name" value="BC"/>
    <property type="match status" value="1"/>
</dbReference>
<dbReference type="RefSeq" id="WP_184845852.1">
    <property type="nucleotide sequence ID" value="NZ_JACHMN010000003.1"/>
</dbReference>
<evidence type="ECO:0000259" key="5">
    <source>
        <dbReference type="PROSITE" id="PS50975"/>
    </source>
</evidence>
<dbReference type="GO" id="GO:0016874">
    <property type="term" value="F:ligase activity"/>
    <property type="evidence" value="ECO:0007669"/>
    <property type="project" value="UniProtKB-KW"/>
</dbReference>
<dbReference type="InterPro" id="IPR011764">
    <property type="entry name" value="Biotin_carboxylation_dom"/>
</dbReference>
<feature type="domain" description="ATP-grasp" evidence="5">
    <location>
        <begin position="496"/>
        <end position="685"/>
    </location>
</feature>
<dbReference type="EMBL" id="JACHMN010000003">
    <property type="protein sequence ID" value="MBB5874064.1"/>
    <property type="molecule type" value="Genomic_DNA"/>
</dbReference>
<keyword evidence="8" id="KW-1185">Reference proteome</keyword>
<keyword evidence="2 4" id="KW-0547">Nucleotide-binding</keyword>
<evidence type="ECO:0000313" key="7">
    <source>
        <dbReference type="EMBL" id="MBB5874064.1"/>
    </source>
</evidence>
<dbReference type="PANTHER" id="PTHR43585">
    <property type="entry name" value="FUMIPYRROLE BIOSYNTHESIS PROTEIN C"/>
    <property type="match status" value="1"/>
</dbReference>
<keyword evidence="3 4" id="KW-0067">ATP-binding</keyword>
<evidence type="ECO:0000259" key="6">
    <source>
        <dbReference type="PROSITE" id="PS50979"/>
    </source>
</evidence>
<evidence type="ECO:0000256" key="4">
    <source>
        <dbReference type="PROSITE-ProRule" id="PRU00409"/>
    </source>
</evidence>
<feature type="domain" description="Biotin carboxylation" evidence="6">
    <location>
        <begin position="364"/>
        <end position="791"/>
    </location>
</feature>
<keyword evidence="1" id="KW-0436">Ligase</keyword>
<sequence>MYLDHLDGAHLVVLHRHGGDQARYDDYVDHRRARLTYVTTASALPGVGAGAARTVVVAETAGVEQVRAALAEPIAALGRPSAVIALHELDLLTAAELRADHALPGLRAGDLAPFLDPSRLLAAVEALGLRVPFHRLAGSTEEIEELAAATGWPVVVQPIRPGSPSVRLDDPDALGDIEVGAERPLLVREHLDQPIYHADGIFDGVRLGPWRLSAYVSLPGTGPVGSVEIDDPDLIGAAGDYLQQLVPGLSKQPWVFHVEFFRRGGQITFRTANHGCGDGEIPAVWREVHGVDPLELAFALQCAAVPELPALGDLVGGSLLVPAPGPRPCRVTRTRSMIYRADGPYAEALPPEGTVITGAESPGGRFRFFGTGTAEVVRRIRATAEAYAVETEYAPRVAILGGPPRLVEAALELGARVVHVPDGAGTPGGTALPVDLRDTAAVVAAIEAEHRRDPFQAVLSGTEDGLVAAALATQRLGLPGTSPAAVWLLKDKSLLRGVLALAGLSPVRTATVTSADELAAFARFIDGPVIVKLVDGRGGRGVRRLDTEAGAADAWAEASRGAGDRMLAEEFLVGPELAVETFSAGGRHTVVAVAEKLVGPDFTDRGYALPARLDPEVRERVVELTVRLLNLVGLADGPSHTEIKVTPQGLRIIESHNRTCGPAMAELVRRVYGVDLLELAVGWPLGLVEWGHSMPAGLGAAAVRTVVPSVEAPTAGAASAGAASAGVVRSVRAPGELPGVEVRIPASVGEVVRRATDRGCGEVWAVGADTAQAVERVESALAQVEVVVEPQ</sequence>
<dbReference type="AlphaFoldDB" id="A0A841C119"/>
<dbReference type="SUPFAM" id="SSF56059">
    <property type="entry name" value="Glutathione synthetase ATP-binding domain-like"/>
    <property type="match status" value="2"/>
</dbReference>
<organism evidence="7 8">
    <name type="scientific">Allocatelliglobosispora scoriae</name>
    <dbReference type="NCBI Taxonomy" id="643052"/>
    <lineage>
        <taxon>Bacteria</taxon>
        <taxon>Bacillati</taxon>
        <taxon>Actinomycetota</taxon>
        <taxon>Actinomycetes</taxon>
        <taxon>Micromonosporales</taxon>
        <taxon>Micromonosporaceae</taxon>
        <taxon>Allocatelliglobosispora</taxon>
    </lineage>
</organism>
<gene>
    <name evidence="7" type="ORF">F4553_007498</name>
</gene>
<dbReference type="Pfam" id="PF18130">
    <property type="entry name" value="ATPgrasp_N"/>
    <property type="match status" value="1"/>
</dbReference>
<evidence type="ECO:0000256" key="3">
    <source>
        <dbReference type="ARBA" id="ARBA00022840"/>
    </source>
</evidence>
<accession>A0A841C119</accession>
<name>A0A841C119_9ACTN</name>
<dbReference type="Pfam" id="PF13535">
    <property type="entry name" value="ATP-grasp_4"/>
    <property type="match status" value="1"/>
</dbReference>
<dbReference type="Proteomes" id="UP000587527">
    <property type="component" value="Unassembled WGS sequence"/>
</dbReference>
<dbReference type="GO" id="GO:0005524">
    <property type="term" value="F:ATP binding"/>
    <property type="evidence" value="ECO:0007669"/>
    <property type="project" value="UniProtKB-UniRule"/>
</dbReference>
<proteinExistence type="predicted"/>
<dbReference type="PROSITE" id="PS50975">
    <property type="entry name" value="ATP_GRASP"/>
    <property type="match status" value="1"/>
</dbReference>
<reference evidence="7 8" key="1">
    <citation type="submission" date="2020-08" db="EMBL/GenBank/DDBJ databases">
        <title>Sequencing the genomes of 1000 actinobacteria strains.</title>
        <authorList>
            <person name="Klenk H.-P."/>
        </authorList>
    </citation>
    <scope>NUCLEOTIDE SEQUENCE [LARGE SCALE GENOMIC DNA]</scope>
    <source>
        <strain evidence="7 8">DSM 45362</strain>
    </source>
</reference>
<evidence type="ECO:0000256" key="1">
    <source>
        <dbReference type="ARBA" id="ARBA00022598"/>
    </source>
</evidence>
<dbReference type="SMART" id="SM01209">
    <property type="entry name" value="GARS_A"/>
    <property type="match status" value="1"/>
</dbReference>
<dbReference type="InterPro" id="IPR011761">
    <property type="entry name" value="ATP-grasp"/>
</dbReference>